<evidence type="ECO:0000256" key="2">
    <source>
        <dbReference type="SAM" id="MobiDB-lite"/>
    </source>
</evidence>
<organism evidence="4 5">
    <name type="scientific">Diacronema lutheri</name>
    <name type="common">Unicellular marine alga</name>
    <name type="synonym">Monochrysis lutheri</name>
    <dbReference type="NCBI Taxonomy" id="2081491"/>
    <lineage>
        <taxon>Eukaryota</taxon>
        <taxon>Haptista</taxon>
        <taxon>Haptophyta</taxon>
        <taxon>Pavlovophyceae</taxon>
        <taxon>Pavlovales</taxon>
        <taxon>Pavlovaceae</taxon>
        <taxon>Diacronema</taxon>
    </lineage>
</organism>
<keyword evidence="3" id="KW-0812">Transmembrane</keyword>
<dbReference type="AlphaFoldDB" id="A0A8J5Y0V1"/>
<gene>
    <name evidence="4" type="ORF">KFE25_007767</name>
</gene>
<proteinExistence type="predicted"/>
<sequence>MALRDAEAADALRRPSANRLLCAFVVGVSVLLIPTAILATCTHSARTSAELRHLRDELQRATGQLESSNLIVRYGAEELDRTRQQLEQCEADKAALRGAAVPQLQRPEQQARVEAEGSAGSPAARSA</sequence>
<feature type="region of interest" description="Disordered" evidence="2">
    <location>
        <begin position="101"/>
        <end position="127"/>
    </location>
</feature>
<protein>
    <submittedName>
        <fullName evidence="4">Uncharacterized protein</fullName>
    </submittedName>
</protein>
<evidence type="ECO:0000256" key="1">
    <source>
        <dbReference type="SAM" id="Coils"/>
    </source>
</evidence>
<evidence type="ECO:0000313" key="5">
    <source>
        <dbReference type="Proteomes" id="UP000751190"/>
    </source>
</evidence>
<feature type="coiled-coil region" evidence="1">
    <location>
        <begin position="44"/>
        <end position="99"/>
    </location>
</feature>
<dbReference type="EMBL" id="JAGTXO010000003">
    <property type="protein sequence ID" value="KAG8469249.1"/>
    <property type="molecule type" value="Genomic_DNA"/>
</dbReference>
<keyword evidence="3" id="KW-1133">Transmembrane helix</keyword>
<keyword evidence="5" id="KW-1185">Reference proteome</keyword>
<keyword evidence="3" id="KW-0472">Membrane</keyword>
<accession>A0A8J5Y0V1</accession>
<name>A0A8J5Y0V1_DIALT</name>
<feature type="transmembrane region" description="Helical" evidence="3">
    <location>
        <begin position="20"/>
        <end position="39"/>
    </location>
</feature>
<evidence type="ECO:0000313" key="4">
    <source>
        <dbReference type="EMBL" id="KAG8469249.1"/>
    </source>
</evidence>
<keyword evidence="1" id="KW-0175">Coiled coil</keyword>
<comment type="caution">
    <text evidence="4">The sequence shown here is derived from an EMBL/GenBank/DDBJ whole genome shotgun (WGS) entry which is preliminary data.</text>
</comment>
<dbReference type="Proteomes" id="UP000751190">
    <property type="component" value="Unassembled WGS sequence"/>
</dbReference>
<reference evidence="4" key="1">
    <citation type="submission" date="2021-05" db="EMBL/GenBank/DDBJ databases">
        <title>The genome of the haptophyte Pavlova lutheri (Diacronema luteri, Pavlovales) - a model for lipid biosynthesis in eukaryotic algae.</title>
        <authorList>
            <person name="Hulatt C.J."/>
            <person name="Posewitz M.C."/>
        </authorList>
    </citation>
    <scope>NUCLEOTIDE SEQUENCE</scope>
    <source>
        <strain evidence="4">NIVA-4/92</strain>
    </source>
</reference>
<evidence type="ECO:0000256" key="3">
    <source>
        <dbReference type="SAM" id="Phobius"/>
    </source>
</evidence>